<organism evidence="1 2">
    <name type="scientific">Calocera cornea HHB12733</name>
    <dbReference type="NCBI Taxonomy" id="1353952"/>
    <lineage>
        <taxon>Eukaryota</taxon>
        <taxon>Fungi</taxon>
        <taxon>Dikarya</taxon>
        <taxon>Basidiomycota</taxon>
        <taxon>Agaricomycotina</taxon>
        <taxon>Dacrymycetes</taxon>
        <taxon>Dacrymycetales</taxon>
        <taxon>Dacrymycetaceae</taxon>
        <taxon>Calocera</taxon>
    </lineage>
</organism>
<proteinExistence type="predicted"/>
<reference evidence="1 2" key="1">
    <citation type="journal article" date="2016" name="Mol. Biol. Evol.">
        <title>Comparative Genomics of Early-Diverging Mushroom-Forming Fungi Provides Insights into the Origins of Lignocellulose Decay Capabilities.</title>
        <authorList>
            <person name="Nagy L.G."/>
            <person name="Riley R."/>
            <person name="Tritt A."/>
            <person name="Adam C."/>
            <person name="Daum C."/>
            <person name="Floudas D."/>
            <person name="Sun H."/>
            <person name="Yadav J.S."/>
            <person name="Pangilinan J."/>
            <person name="Larsson K.H."/>
            <person name="Matsuura K."/>
            <person name="Barry K."/>
            <person name="Labutti K."/>
            <person name="Kuo R."/>
            <person name="Ohm R.A."/>
            <person name="Bhattacharya S.S."/>
            <person name="Shirouzu T."/>
            <person name="Yoshinaga Y."/>
            <person name="Martin F.M."/>
            <person name="Grigoriev I.V."/>
            <person name="Hibbett D.S."/>
        </authorList>
    </citation>
    <scope>NUCLEOTIDE SEQUENCE [LARGE SCALE GENOMIC DNA]</scope>
    <source>
        <strain evidence="1 2">HHB12733</strain>
    </source>
</reference>
<evidence type="ECO:0000313" key="1">
    <source>
        <dbReference type="EMBL" id="KZT60000.1"/>
    </source>
</evidence>
<accession>A0A165I150</accession>
<sequence>MDDSDTYSVVWKNISTSPFKLFLADISPPHAEKLPPPDFELLPDEEYTLKWHSPGTDRGFTGTGTTSGFLRFWSIPATEMPGSGLTFGVKLERDYVGGSPHPYKVLTYVGSPTGNPDSWTDVTTELNPDYTFFVDGQGSLETYGISVKRLLGPYASLEVTIDGVYQQAAAGLVKRPRPNYYEEWVNRTTSTFELLDYAIEVPSQDISTTDIKPKVGSYLRPGCTSVLAWSCSTTEGSGYTFGFMRYWMNKGGPQDSTVLGVRIDDRWEAVEVDAKTSDPEPLRQVSTFTGPPEACFWVHIDKELRNLGLFHIFVDHKPHKFIVTITREQFTLPEDQIRCHLRITIDDDAEINVPPSK</sequence>
<gene>
    <name evidence="1" type="ORF">CALCODRAFT_507164</name>
</gene>
<evidence type="ECO:0000313" key="2">
    <source>
        <dbReference type="Proteomes" id="UP000076842"/>
    </source>
</evidence>
<dbReference type="OrthoDB" id="3376215at2759"/>
<dbReference type="AlphaFoldDB" id="A0A165I150"/>
<dbReference type="Proteomes" id="UP000076842">
    <property type="component" value="Unassembled WGS sequence"/>
</dbReference>
<dbReference type="EMBL" id="KV423935">
    <property type="protein sequence ID" value="KZT60000.1"/>
    <property type="molecule type" value="Genomic_DNA"/>
</dbReference>
<keyword evidence="2" id="KW-1185">Reference proteome</keyword>
<name>A0A165I150_9BASI</name>
<protein>
    <submittedName>
        <fullName evidence="1">Uncharacterized protein</fullName>
    </submittedName>
</protein>
<dbReference type="InParanoid" id="A0A165I150"/>